<dbReference type="AlphaFoldDB" id="A0A2V1ED87"/>
<feature type="region of interest" description="Disordered" evidence="4">
    <location>
        <begin position="26"/>
        <end position="76"/>
    </location>
</feature>
<name>A0A2V1ED87_9PLEO</name>
<gene>
    <name evidence="6" type="ORF">DM02DRAFT_647867</name>
</gene>
<protein>
    <submittedName>
        <fullName evidence="6">HIT-like protein</fullName>
    </submittedName>
</protein>
<dbReference type="Pfam" id="PF01230">
    <property type="entry name" value="HIT"/>
    <property type="match status" value="1"/>
</dbReference>
<evidence type="ECO:0000313" key="7">
    <source>
        <dbReference type="Proteomes" id="UP000244855"/>
    </source>
</evidence>
<dbReference type="PROSITE" id="PS00892">
    <property type="entry name" value="HIT_1"/>
    <property type="match status" value="1"/>
</dbReference>
<sequence length="223" mass="24925">MVSELDLQYPPEQCPFCNIARAYQEPGSKPKNAKAKSALWNPPSQRRLSGEVDGKEEVSLESCVPQDHGENGVDPERTSPASFVVLASKDGVAFLDILPMVGGHLLVATRQHRVKVADMKSEEAREMGFWLPILSRVVARVTGVDDYNIVQNNGARAAQVVPHVHFHIIPRPGTMPEIKSKSWAMFGRGQREELDDEHGAKLAAEMRRVLREEIEKMQRKPKL</sequence>
<dbReference type="InterPro" id="IPR019808">
    <property type="entry name" value="Histidine_triad_CS"/>
</dbReference>
<dbReference type="PANTHER" id="PTHR46648">
    <property type="entry name" value="HIT FAMILY PROTEIN 1"/>
    <property type="match status" value="1"/>
</dbReference>
<evidence type="ECO:0000256" key="3">
    <source>
        <dbReference type="PROSITE-ProRule" id="PRU00464"/>
    </source>
</evidence>
<organism evidence="6 7">
    <name type="scientific">Periconia macrospinosa</name>
    <dbReference type="NCBI Taxonomy" id="97972"/>
    <lineage>
        <taxon>Eukaryota</taxon>
        <taxon>Fungi</taxon>
        <taxon>Dikarya</taxon>
        <taxon>Ascomycota</taxon>
        <taxon>Pezizomycotina</taxon>
        <taxon>Dothideomycetes</taxon>
        <taxon>Pleosporomycetidae</taxon>
        <taxon>Pleosporales</taxon>
        <taxon>Massarineae</taxon>
        <taxon>Periconiaceae</taxon>
        <taxon>Periconia</taxon>
    </lineage>
</organism>
<dbReference type="GO" id="GO:0009117">
    <property type="term" value="P:nucleotide metabolic process"/>
    <property type="evidence" value="ECO:0007669"/>
    <property type="project" value="TreeGrafter"/>
</dbReference>
<dbReference type="InterPro" id="IPR011146">
    <property type="entry name" value="HIT-like"/>
</dbReference>
<dbReference type="Proteomes" id="UP000244855">
    <property type="component" value="Unassembled WGS sequence"/>
</dbReference>
<evidence type="ECO:0000256" key="2">
    <source>
        <dbReference type="PIRSR" id="PIRSR601310-3"/>
    </source>
</evidence>
<evidence type="ECO:0000256" key="1">
    <source>
        <dbReference type="PIRSR" id="PIRSR601310-1"/>
    </source>
</evidence>
<evidence type="ECO:0000256" key="4">
    <source>
        <dbReference type="SAM" id="MobiDB-lite"/>
    </source>
</evidence>
<feature type="short sequence motif" description="Histidine triad motif" evidence="2 3">
    <location>
        <begin position="163"/>
        <end position="167"/>
    </location>
</feature>
<dbReference type="SUPFAM" id="SSF54197">
    <property type="entry name" value="HIT-like"/>
    <property type="match status" value="1"/>
</dbReference>
<dbReference type="Gene3D" id="3.30.428.10">
    <property type="entry name" value="HIT-like"/>
    <property type="match status" value="1"/>
</dbReference>
<evidence type="ECO:0000313" key="6">
    <source>
        <dbReference type="EMBL" id="PVI08517.1"/>
    </source>
</evidence>
<feature type="compositionally biased region" description="Basic and acidic residues" evidence="4">
    <location>
        <begin position="67"/>
        <end position="76"/>
    </location>
</feature>
<reference evidence="6 7" key="1">
    <citation type="journal article" date="2018" name="Sci. Rep.">
        <title>Comparative genomics provides insights into the lifestyle and reveals functional heterogeneity of dark septate endophytic fungi.</title>
        <authorList>
            <person name="Knapp D.G."/>
            <person name="Nemeth J.B."/>
            <person name="Barry K."/>
            <person name="Hainaut M."/>
            <person name="Henrissat B."/>
            <person name="Johnson J."/>
            <person name="Kuo A."/>
            <person name="Lim J.H.P."/>
            <person name="Lipzen A."/>
            <person name="Nolan M."/>
            <person name="Ohm R.A."/>
            <person name="Tamas L."/>
            <person name="Grigoriev I.V."/>
            <person name="Spatafora J.W."/>
            <person name="Nagy L.G."/>
            <person name="Kovacs G.M."/>
        </authorList>
    </citation>
    <scope>NUCLEOTIDE SEQUENCE [LARGE SCALE GENOMIC DNA]</scope>
    <source>
        <strain evidence="6 7">DSE2036</strain>
    </source>
</reference>
<feature type="compositionally biased region" description="Basic and acidic residues" evidence="4">
    <location>
        <begin position="48"/>
        <end position="58"/>
    </location>
</feature>
<evidence type="ECO:0000259" key="5">
    <source>
        <dbReference type="PROSITE" id="PS51084"/>
    </source>
</evidence>
<keyword evidence="7" id="KW-1185">Reference proteome</keyword>
<dbReference type="PANTHER" id="PTHR46648:SF2">
    <property type="entry name" value="HIT DOMAIN-CONTAINING PROTEIN"/>
    <property type="match status" value="1"/>
</dbReference>
<dbReference type="PROSITE" id="PS51084">
    <property type="entry name" value="HIT_2"/>
    <property type="match status" value="1"/>
</dbReference>
<proteinExistence type="predicted"/>
<accession>A0A2V1ED87</accession>
<dbReference type="STRING" id="97972.A0A2V1ED87"/>
<dbReference type="OrthoDB" id="1915375at2759"/>
<feature type="active site" description="Tele-AMP-histidine intermediate" evidence="1">
    <location>
        <position position="165"/>
    </location>
</feature>
<dbReference type="InterPro" id="IPR036265">
    <property type="entry name" value="HIT-like_sf"/>
</dbReference>
<dbReference type="EMBL" id="KZ805300">
    <property type="protein sequence ID" value="PVI08517.1"/>
    <property type="molecule type" value="Genomic_DNA"/>
</dbReference>
<feature type="domain" description="HIT" evidence="5">
    <location>
        <begin position="71"/>
        <end position="183"/>
    </location>
</feature>
<dbReference type="GO" id="GO:0003824">
    <property type="term" value="F:catalytic activity"/>
    <property type="evidence" value="ECO:0007669"/>
    <property type="project" value="InterPro"/>
</dbReference>
<dbReference type="InterPro" id="IPR001310">
    <property type="entry name" value="Histidine_triad_HIT"/>
</dbReference>